<feature type="compositionally biased region" description="Polar residues" evidence="4">
    <location>
        <begin position="26"/>
        <end position="35"/>
    </location>
</feature>
<feature type="compositionally biased region" description="Polar residues" evidence="4">
    <location>
        <begin position="1290"/>
        <end position="1299"/>
    </location>
</feature>
<evidence type="ECO:0000256" key="3">
    <source>
        <dbReference type="SAM" id="Coils"/>
    </source>
</evidence>
<feature type="region of interest" description="Disordered" evidence="4">
    <location>
        <begin position="1003"/>
        <end position="1025"/>
    </location>
</feature>
<feature type="region of interest" description="Disordered" evidence="4">
    <location>
        <begin position="2275"/>
        <end position="2305"/>
    </location>
</feature>
<reference evidence="6" key="1">
    <citation type="submission" date="2022-01" db="EMBL/GenBank/DDBJ databases">
        <authorList>
            <person name="King R."/>
        </authorList>
    </citation>
    <scope>NUCLEOTIDE SEQUENCE</scope>
</reference>
<feature type="region of interest" description="Disordered" evidence="4">
    <location>
        <begin position="1443"/>
        <end position="1468"/>
    </location>
</feature>
<dbReference type="InterPro" id="IPR001715">
    <property type="entry name" value="CH_dom"/>
</dbReference>
<feature type="coiled-coil region" evidence="3">
    <location>
        <begin position="116"/>
        <end position="154"/>
    </location>
</feature>
<feature type="region of interest" description="Disordered" evidence="4">
    <location>
        <begin position="1999"/>
        <end position="2050"/>
    </location>
</feature>
<feature type="region of interest" description="Disordered" evidence="4">
    <location>
        <begin position="1265"/>
        <end position="1306"/>
    </location>
</feature>
<name>A0A9P0GJX2_9CUCU</name>
<dbReference type="SUPFAM" id="SSF47576">
    <property type="entry name" value="Calponin-homology domain, CH-domain"/>
    <property type="match status" value="1"/>
</dbReference>
<dbReference type="FunFam" id="1.10.418.10:FF:000020">
    <property type="entry name" value="Cytospin-A isoform 1"/>
    <property type="match status" value="1"/>
</dbReference>
<dbReference type="PANTHER" id="PTHR23159">
    <property type="entry name" value="CENTROSOMAL PROTEIN 2"/>
    <property type="match status" value="1"/>
</dbReference>
<dbReference type="CDD" id="cd21199">
    <property type="entry name" value="CH_CYTS"/>
    <property type="match status" value="1"/>
</dbReference>
<comment type="similarity">
    <text evidence="1">Belongs to the cytospin-A family.</text>
</comment>
<organism evidence="6 7">
    <name type="scientific">Psylliodes chrysocephalus</name>
    <dbReference type="NCBI Taxonomy" id="3402493"/>
    <lineage>
        <taxon>Eukaryota</taxon>
        <taxon>Metazoa</taxon>
        <taxon>Ecdysozoa</taxon>
        <taxon>Arthropoda</taxon>
        <taxon>Hexapoda</taxon>
        <taxon>Insecta</taxon>
        <taxon>Pterygota</taxon>
        <taxon>Neoptera</taxon>
        <taxon>Endopterygota</taxon>
        <taxon>Coleoptera</taxon>
        <taxon>Polyphaga</taxon>
        <taxon>Cucujiformia</taxon>
        <taxon>Chrysomeloidea</taxon>
        <taxon>Chrysomelidae</taxon>
        <taxon>Galerucinae</taxon>
        <taxon>Alticini</taxon>
        <taxon>Psylliodes</taxon>
    </lineage>
</organism>
<feature type="compositionally biased region" description="Basic and acidic residues" evidence="4">
    <location>
        <begin position="1124"/>
        <end position="1145"/>
    </location>
</feature>
<evidence type="ECO:0000259" key="5">
    <source>
        <dbReference type="PROSITE" id="PS50021"/>
    </source>
</evidence>
<keyword evidence="2 3" id="KW-0175">Coiled coil</keyword>
<evidence type="ECO:0000256" key="4">
    <source>
        <dbReference type="SAM" id="MobiDB-lite"/>
    </source>
</evidence>
<dbReference type="Proteomes" id="UP001153636">
    <property type="component" value="Chromosome 6"/>
</dbReference>
<dbReference type="OrthoDB" id="10017054at2759"/>
<sequence>MKSIKAIFRRGQATKIEGHTLGDNLSRASSVTNLDADQKAAKGARPRKSSSRERLDRIGGDGRKQDKKGIARNNNKLESEENTHFSVDSFTDEELLLLRKQLQDMAQEKTNLALQLGEQKGQLNILQKEIQKLKEESNMQLEHLTEENTLLRNRLRDVALSPLSDNEKQQLLFDSHRHHSSAPASIATNIIDDGNGQDTTCTTPDWDKHSSSNVSEVSVACLQDKINQMQETHYSTNEELQATLQELTDLQRQLTELQQENERLNEEKTLMFDSLCRQTERLNDSRSEVESLKQLLYQEKDDTGQFESAVEREQKLVDLLKSAQEEREGLLMKLEQLTNELQETRAGIIEKDDHIGHLRERVRTLECTLDAKHAEHKLLDQELAQAKDQCSGKQIEINRLTDLLDNARTKINELEQDRTLSDKSELDELLDNARKEKDSLESEVAHLKEQLAISKNEIEKLREQVSILQEECKVTRNNAKTTQSDLEYKCEKLVKDKNVLNEQLQEFQEALNELQNEEWEKFQDDLLTSVRVANDFKTEAQHELQRMILENKSYRDRERQLKAEIEKLKGGNLKLEADKENMELLIKRPNRNRNKPTKGSGIVSSSYKPKKDSGTVSSSSKPRKDSGTLSSSSKSDKSLSLPQNLSVKRRENKSLKAKRLKTLSVEEGMLLSSLDNYHRNIDKTLPDEFLTEEEKVIRKLKIIFEDDFLKVKPVAPKPKDQLAISKPLLDSVLTNPKLMAILKDPKVKTVEDMATFEKDAPEIRNLIQNIDRSKKGQSEDLGKPEYTKRISIIGRSMSCDHVNRFEDPEGNLRLYRTTEAEDLTQDVRWRESSSLVPSDSASNYNRYSDFSLVVNSNENIIKDNVKYSTLERIVKTIPKNAPEAALNKEQLFALKLLQALEERKRTLKKSEKAKTLPISVPTPDSVLQNQKLKEIIYDPNMQDIRRKSEPLSPPVVQKLTRQSQSYENITFRFEDRSHAVNVYLSDSESSSETFSSAEFNVETGQTGPYEPIEDWRKPPGTPKVSRKMELTTFGKNSVSNIEQKNKTGSKMQLLKDELDQLSQPISLNDNKKHHIVQTRIEIEPNGYKERHISTINLDDHKYRHRDDIFLDRDLVDQQPSQGGNKDKSRSSKYQEEHTYRQKEDTFKSRDKVVDSLLYNETLTKKGKTVALEGDYKVDLLQEKIKKKTKKEQSDVKPQANISNENKNEIKYETDDGETEKNVLNYSKVDKTEDKIPIILHVASIETLEGFQSHDTDSLTYNETLTRAIGRRSPHPTESKNEPKTPLSIDEPTSSPSIVETTPPPSIHELTALPYINEPTYPPSIVEPTSPSVDEAIKNISEKFQEIRKLITEDDEKEKPRLDVDIKNFKQENRVSEHLSTKADDFVAADSTIIDEIDGSPNQSTDYDYHSILKENRVGVTCPLNHRLSYNHVVNEIRKRFSSTDFQSDGENEHNAEEADDERDIDDSSKELEEANFQREIENYPEQIENSPEEIKNSSEEIDEQGVQTKIDNVVKNIDEEEDVEVRARSSSIDKEMDDILESYLHTRVSQLIKQTEGKPSKTIEHSVYSDFDRKLNEIVQGSFNIDDLDSKKSSIDSINQTEFEDKDIMLSQELLETLITSDESKEIPYQNLEPELADCALQFEENKAKDYSKLSPTELTFSDDSYFEIKEGNVTNIKASLNIDAKENINDIIESTNKFIDDQRKISIKYPISNRNKNSNDFIEDKEVSSEPIKPFPEYEIVSLKKDIPEQELKVLQKDVDTLYQVFDNDKSDIHEKRENTSLLDNNPVSTNEMPDEKSFVPPISIPTLPEYQILTKEELELVRRSNQRFPRPLSEFNEHDLELVKAISIYYEDEPKEIPIGHQTRVETKLEINEDLTIEEQSLDNASDAEILLGLKENPVKDVKKEYTPSDRRPLSNLNQRDLELIEKLTKDYLLDADKSKNDSERTVDLLGENKEEDLPKQVEIITKDYLLDANKCKNDFERIVDLRRENIEGGTQKQGEIIITKEPLPKPRKTKDITKDSISSKTDIEPSKNLEIGRKKDPIPMPRNKKDAADDLETLLTQMSSPRRKVIKRRLISEKTAPAPSESVIEPIDKPEVVQAKEIDLEGFDENNTRSVDDINIVIGVEETAKENKDENDGILESVKSEDKGLVEIEMNKTKLTNHKSDADDSRANTLRKKREMHVILYRNNKPNNRQNAKSLTLSVDDNNAANELNKNRLSLDLTKSDADTTIKEKKVKSFAQHFERISQERSKYAQKRSELKTFEVRKKLPEVPSIGKTDKKPIPIPRIKNQGTKDPVNDDSYADDKNNEVLRKMSQCEENFSGNDRANVKKETEAAGVKFKVHDKVDKVNNEVPGLNESQNLVIDDYSSISTDEDEGDANSIEDGVIRKSDKFLVDRMPVNDDDYLDDTDGAKGSYSVIAVAGTAEKLDLRKPSNLTVEPSSLNLFHLDASSMEDHYIDATNFSYERRKKIGATYIGITDSDNDTLESTDSKPKIVDFVPLDEATKPYYKNNNIPDYSTLEREKTYQILNAVSKGKLTEAAVESTATKNDSRSSFSAAKKIFQDLESKSDKTGVNKVTITKRQSKDLLDNPEESCTEITTDPVPLTRPTSFPGEDVALRRKNIALSRQNSRQSVKSLIESIESHAKPVLPKTAASTVSRSSSTSSINSSASDMRGPASPSILPTPSPASPLRSPDWPDISTNVSQAKTPLKEQQPNKLNRDWSKNVISESITKTDIVKPKNEDGYRETILQKGIDFSRRNSYSDLSERKDPLNGLVKNGGSKRNALLKWCQNKTVGYRNIDITNFSSSWNDGLALCALLHTYLADRIPYDSLTPQEKRRNFSLAFSAAESVGIPTTLNINDMIQLERPDWQQVMSYVTAIYKHFEA</sequence>
<evidence type="ECO:0000256" key="2">
    <source>
        <dbReference type="ARBA" id="ARBA00023054"/>
    </source>
</evidence>
<feature type="compositionally biased region" description="Basic and acidic residues" evidence="4">
    <location>
        <begin position="2028"/>
        <end position="2050"/>
    </location>
</feature>
<feature type="compositionally biased region" description="Low complexity" evidence="4">
    <location>
        <begin position="627"/>
        <end position="641"/>
    </location>
</feature>
<dbReference type="InterPro" id="IPR036872">
    <property type="entry name" value="CH_dom_sf"/>
</dbReference>
<gene>
    <name evidence="6" type="ORF">PSYICH_LOCUS11808</name>
</gene>
<proteinExistence type="inferred from homology"/>
<feature type="region of interest" description="Disordered" evidence="4">
    <location>
        <begin position="19"/>
        <end position="80"/>
    </location>
</feature>
<feature type="compositionally biased region" description="Polar residues" evidence="4">
    <location>
        <begin position="1783"/>
        <end position="1793"/>
    </location>
</feature>
<feature type="coiled-coil region" evidence="3">
    <location>
        <begin position="237"/>
        <end position="274"/>
    </location>
</feature>
<dbReference type="Pfam" id="PF00307">
    <property type="entry name" value="CH"/>
    <property type="match status" value="1"/>
</dbReference>
<feature type="region of interest" description="Disordered" evidence="4">
    <location>
        <begin position="2650"/>
        <end position="2720"/>
    </location>
</feature>
<feature type="compositionally biased region" description="Low complexity" evidence="4">
    <location>
        <begin position="2654"/>
        <end position="2673"/>
    </location>
</feature>
<feature type="compositionally biased region" description="Basic and acidic residues" evidence="4">
    <location>
        <begin position="50"/>
        <end position="80"/>
    </location>
</feature>
<dbReference type="Gene3D" id="1.10.418.10">
    <property type="entry name" value="Calponin-like domain"/>
    <property type="match status" value="1"/>
</dbReference>
<dbReference type="SMART" id="SM00033">
    <property type="entry name" value="CH"/>
    <property type="match status" value="1"/>
</dbReference>
<feature type="compositionally biased region" description="Polar residues" evidence="4">
    <location>
        <begin position="2701"/>
        <end position="2719"/>
    </location>
</feature>
<dbReference type="PROSITE" id="PS50021">
    <property type="entry name" value="CH"/>
    <property type="match status" value="1"/>
</dbReference>
<keyword evidence="7" id="KW-1185">Reference proteome</keyword>
<dbReference type="Gene3D" id="1.10.287.1490">
    <property type="match status" value="1"/>
</dbReference>
<feature type="region of interest" description="Disordered" evidence="4">
    <location>
        <begin position="585"/>
        <end position="653"/>
    </location>
</feature>
<accession>A0A9P0GJX2</accession>
<evidence type="ECO:0000313" key="7">
    <source>
        <dbReference type="Proteomes" id="UP001153636"/>
    </source>
</evidence>
<dbReference type="EMBL" id="OV651818">
    <property type="protein sequence ID" value="CAH1112431.1"/>
    <property type="molecule type" value="Genomic_DNA"/>
</dbReference>
<feature type="region of interest" description="Disordered" evidence="4">
    <location>
        <begin position="1112"/>
        <end position="1145"/>
    </location>
</feature>
<protein>
    <recommendedName>
        <fullName evidence="5">Calponin-homology (CH) domain-containing protein</fullName>
    </recommendedName>
</protein>
<feature type="region of interest" description="Disordered" evidence="4">
    <location>
        <begin position="1783"/>
        <end position="1802"/>
    </location>
</feature>
<evidence type="ECO:0000313" key="6">
    <source>
        <dbReference type="EMBL" id="CAH1112431.1"/>
    </source>
</evidence>
<feature type="region of interest" description="Disordered" evidence="4">
    <location>
        <begin position="2586"/>
        <end position="2615"/>
    </location>
</feature>
<feature type="region of interest" description="Disordered" evidence="4">
    <location>
        <begin position="1484"/>
        <end position="1506"/>
    </location>
</feature>
<feature type="domain" description="Calponin-homology (CH)" evidence="5">
    <location>
        <begin position="2782"/>
        <end position="2887"/>
    </location>
</feature>
<dbReference type="PANTHER" id="PTHR23159:SF31">
    <property type="entry name" value="CENTROSOME-ASSOCIATED PROTEIN CEP250 ISOFORM X1"/>
    <property type="match status" value="1"/>
</dbReference>
<feature type="coiled-coil region" evidence="3">
    <location>
        <begin position="320"/>
        <end position="578"/>
    </location>
</feature>
<evidence type="ECO:0000256" key="1">
    <source>
        <dbReference type="ARBA" id="ARBA00009452"/>
    </source>
</evidence>